<feature type="region of interest" description="Disordered" evidence="1">
    <location>
        <begin position="104"/>
        <end position="153"/>
    </location>
</feature>
<protein>
    <recommendedName>
        <fullName evidence="5">SCP domain-containing protein</fullName>
    </recommendedName>
</protein>
<dbReference type="AlphaFoldDB" id="A3MSL3"/>
<evidence type="ECO:0000256" key="1">
    <source>
        <dbReference type="SAM" id="MobiDB-lite"/>
    </source>
</evidence>
<dbReference type="KEGG" id="pcl:Pcal_0193"/>
<feature type="compositionally biased region" description="Pro residues" evidence="1">
    <location>
        <begin position="125"/>
        <end position="149"/>
    </location>
</feature>
<organism evidence="3 4">
    <name type="scientific">Pyrobaculum calidifontis (strain DSM 21063 / JCM 11548 / VA1)</name>
    <dbReference type="NCBI Taxonomy" id="410359"/>
    <lineage>
        <taxon>Archaea</taxon>
        <taxon>Thermoproteota</taxon>
        <taxon>Thermoprotei</taxon>
        <taxon>Thermoproteales</taxon>
        <taxon>Thermoproteaceae</taxon>
        <taxon>Pyrobaculum</taxon>
    </lineage>
</organism>
<dbReference type="HOGENOM" id="CLU_573211_0_0_2"/>
<evidence type="ECO:0000313" key="4">
    <source>
        <dbReference type="Proteomes" id="UP000001431"/>
    </source>
</evidence>
<proteinExistence type="predicted"/>
<feature type="transmembrane region" description="Helical" evidence="2">
    <location>
        <begin position="163"/>
        <end position="188"/>
    </location>
</feature>
<evidence type="ECO:0000313" key="3">
    <source>
        <dbReference type="EMBL" id="ABO07630.1"/>
    </source>
</evidence>
<keyword evidence="2" id="KW-0812">Transmembrane</keyword>
<name>A3MSL3_PYRCJ</name>
<keyword evidence="2" id="KW-1133">Transmembrane helix</keyword>
<accession>A3MSL3</accession>
<dbReference type="CDD" id="cd05379">
    <property type="entry name" value="CAP_bacterial"/>
    <property type="match status" value="1"/>
</dbReference>
<keyword evidence="2" id="KW-0472">Membrane</keyword>
<dbReference type="InterPro" id="IPR035940">
    <property type="entry name" value="CAP_sf"/>
</dbReference>
<reference evidence="3" key="1">
    <citation type="submission" date="2007-02" db="EMBL/GenBank/DDBJ databases">
        <title>Complete sequence of Pyrobaculum calidifontis JCM 11548.</title>
        <authorList>
            <consortium name="US DOE Joint Genome Institute"/>
            <person name="Copeland A."/>
            <person name="Lucas S."/>
            <person name="Lapidus A."/>
            <person name="Barry K."/>
            <person name="Glavina del Rio T."/>
            <person name="Dalin E."/>
            <person name="Tice H."/>
            <person name="Pitluck S."/>
            <person name="Chain P."/>
            <person name="Malfatti S."/>
            <person name="Shin M."/>
            <person name="Vergez L."/>
            <person name="Schmutz J."/>
            <person name="Larimer F."/>
            <person name="Land M."/>
            <person name="Hauser L."/>
            <person name="Kyrpides N."/>
            <person name="Mikhailova N."/>
            <person name="Cozen A.E."/>
            <person name="Fitz-Gibbon S.T."/>
            <person name="House C.H."/>
            <person name="Saltikov C."/>
            <person name="Lowe T.M."/>
            <person name="Richardson P."/>
        </authorList>
    </citation>
    <scope>NUCLEOTIDE SEQUENCE [LARGE SCALE GENOMIC DNA]</scope>
    <source>
        <strain evidence="3">JCM 11548</strain>
    </source>
</reference>
<keyword evidence="4" id="KW-1185">Reference proteome</keyword>
<evidence type="ECO:0000256" key="2">
    <source>
        <dbReference type="SAM" id="Phobius"/>
    </source>
</evidence>
<evidence type="ECO:0008006" key="5">
    <source>
        <dbReference type="Google" id="ProtNLM"/>
    </source>
</evidence>
<dbReference type="EMBL" id="CP000561">
    <property type="protein sequence ID" value="ABO07630.1"/>
    <property type="molecule type" value="Genomic_DNA"/>
</dbReference>
<dbReference type="Gene3D" id="3.40.33.10">
    <property type="entry name" value="CAP"/>
    <property type="match status" value="1"/>
</dbReference>
<dbReference type="OrthoDB" id="43989at2157"/>
<dbReference type="GeneID" id="4908966"/>
<sequence>MGGCFPTEGDFAILELVEVKKRYPIVKINAVPYLVEAVHRYFKEAEGRGCVVDEGLKRYVAERIRSLLEKHGVDLRTMLTYDLHGVNKDVLDVLKMLGLEQAPPPRPTAAPHLPVPKKSRAAVSAPPPPPPSPQSAKPILPPPMPPRGYKPPQRRRNGVDISFALKFFAFVAAVIVAAVGLPMLYLIVFEHATITPTFANTLDDPAVRVAFETLNRYRVENGLPPLEFITLKTPLFRAEYIYNHSRMRHYDVEGRHPNYYYTLLDGGVYAVEENLAKTMCGPCIARDVVKQIYAMVYDDWLSLWGHRDSLLDPCNNKVSIAVARDFNTIYTVVYMVAVWANWIEPPRYYNGTFSFKGYVYLPPRGNFYEIFIYRDVPSPLKYDDVSYNIGEPYAAVLPPTVSIEYLNVTNIRADRYVLRREGDRWYVDVAFRFEPPDNALYTVVMFANSTGVKWEPKSPWGWDRLRRCEIFEYTIG</sequence>
<dbReference type="Proteomes" id="UP000001431">
    <property type="component" value="Chromosome"/>
</dbReference>
<gene>
    <name evidence="3" type="ordered locus">Pcal_0193</name>
</gene>
<dbReference type="RefSeq" id="WP_011848887.1">
    <property type="nucleotide sequence ID" value="NC_009073.1"/>
</dbReference>
<dbReference type="eggNOG" id="arCOG03962">
    <property type="taxonomic scope" value="Archaea"/>
</dbReference>
<dbReference type="STRING" id="410359.Pcal_0193"/>